<evidence type="ECO:0000259" key="2">
    <source>
        <dbReference type="PROSITE" id="PS50110"/>
    </source>
</evidence>
<evidence type="ECO:0000313" key="4">
    <source>
        <dbReference type="Proteomes" id="UP001597183"/>
    </source>
</evidence>
<dbReference type="Proteomes" id="UP001597183">
    <property type="component" value="Unassembled WGS sequence"/>
</dbReference>
<evidence type="ECO:0000256" key="1">
    <source>
        <dbReference type="PROSITE-ProRule" id="PRU00169"/>
    </source>
</evidence>
<keyword evidence="4" id="KW-1185">Reference proteome</keyword>
<proteinExistence type="predicted"/>
<reference evidence="4" key="1">
    <citation type="journal article" date="2019" name="Int. J. Syst. Evol. Microbiol.">
        <title>The Global Catalogue of Microorganisms (GCM) 10K type strain sequencing project: providing services to taxonomists for standard genome sequencing and annotation.</title>
        <authorList>
            <consortium name="The Broad Institute Genomics Platform"/>
            <consortium name="The Broad Institute Genome Sequencing Center for Infectious Disease"/>
            <person name="Wu L."/>
            <person name="Ma J."/>
        </authorList>
    </citation>
    <scope>NUCLEOTIDE SEQUENCE [LARGE SCALE GENOMIC DNA]</scope>
    <source>
        <strain evidence="4">CCM 7526</strain>
    </source>
</reference>
<protein>
    <submittedName>
        <fullName evidence="3">Response regulator</fullName>
    </submittedName>
</protein>
<organism evidence="3 4">
    <name type="scientific">Actinoplanes sichuanensis</name>
    <dbReference type="NCBI Taxonomy" id="512349"/>
    <lineage>
        <taxon>Bacteria</taxon>
        <taxon>Bacillati</taxon>
        <taxon>Actinomycetota</taxon>
        <taxon>Actinomycetes</taxon>
        <taxon>Micromonosporales</taxon>
        <taxon>Micromonosporaceae</taxon>
        <taxon>Actinoplanes</taxon>
    </lineage>
</organism>
<dbReference type="InterPro" id="IPR001789">
    <property type="entry name" value="Sig_transdc_resp-reg_receiver"/>
</dbReference>
<evidence type="ECO:0000313" key="3">
    <source>
        <dbReference type="EMBL" id="MFD1365158.1"/>
    </source>
</evidence>
<feature type="domain" description="Response regulatory" evidence="2">
    <location>
        <begin position="1"/>
        <end position="100"/>
    </location>
</feature>
<dbReference type="EMBL" id="JBHTMK010000008">
    <property type="protein sequence ID" value="MFD1365158.1"/>
    <property type="molecule type" value="Genomic_DNA"/>
</dbReference>
<comment type="caution">
    <text evidence="3">The sequence shown here is derived from an EMBL/GenBank/DDBJ whole genome shotgun (WGS) entry which is preliminary data.</text>
</comment>
<dbReference type="SUPFAM" id="SSF52172">
    <property type="entry name" value="CheY-like"/>
    <property type="match status" value="1"/>
</dbReference>
<name>A0ABW4A4P6_9ACTN</name>
<feature type="modified residue" description="4-aspartylphosphate" evidence="1">
    <location>
        <position position="35"/>
    </location>
</feature>
<dbReference type="Pfam" id="PF00072">
    <property type="entry name" value="Response_reg"/>
    <property type="match status" value="1"/>
</dbReference>
<dbReference type="InterPro" id="IPR011006">
    <property type="entry name" value="CheY-like_superfamily"/>
</dbReference>
<dbReference type="RefSeq" id="WP_317797100.1">
    <property type="nucleotide sequence ID" value="NZ_AP028461.1"/>
</dbReference>
<dbReference type="PROSITE" id="PS50110">
    <property type="entry name" value="RESPONSE_REGULATORY"/>
    <property type="match status" value="1"/>
</dbReference>
<accession>A0ABW4A4P6</accession>
<sequence>MLTAGGYQVPAPDDSTAALDTARHHDERIDLLLTDVVMPHLLGTALAGQVTAMYPETKVLFISGYATPVLAAHGTIGPDVTLLERPFTRTHLIAAVHEAMHGDSPEATSRR</sequence>
<gene>
    <name evidence="3" type="ORF">ACFQ5G_07370</name>
</gene>
<dbReference type="Gene3D" id="3.40.50.2300">
    <property type="match status" value="1"/>
</dbReference>
<keyword evidence="1" id="KW-0597">Phosphoprotein</keyword>